<dbReference type="EMBL" id="GL433853">
    <property type="protein sequence ID" value="EFN53087.1"/>
    <property type="molecule type" value="Genomic_DNA"/>
</dbReference>
<dbReference type="eggNOG" id="KOG0288">
    <property type="taxonomic scope" value="Eukaryota"/>
</dbReference>
<feature type="repeat" description="WD" evidence="3">
    <location>
        <begin position="52"/>
        <end position="93"/>
    </location>
</feature>
<organism evidence="5">
    <name type="scientific">Chlorella variabilis</name>
    <name type="common">Green alga</name>
    <dbReference type="NCBI Taxonomy" id="554065"/>
    <lineage>
        <taxon>Eukaryota</taxon>
        <taxon>Viridiplantae</taxon>
        <taxon>Chlorophyta</taxon>
        <taxon>core chlorophytes</taxon>
        <taxon>Trebouxiophyceae</taxon>
        <taxon>Chlorellales</taxon>
        <taxon>Chlorellaceae</taxon>
        <taxon>Chlorella clade</taxon>
        <taxon>Chlorella</taxon>
    </lineage>
</organism>
<keyword evidence="1 3" id="KW-0853">WD repeat</keyword>
<dbReference type="InterPro" id="IPR019775">
    <property type="entry name" value="WD40_repeat_CS"/>
</dbReference>
<proteinExistence type="predicted"/>
<evidence type="ECO:0000256" key="3">
    <source>
        <dbReference type="PROSITE-ProRule" id="PRU00221"/>
    </source>
</evidence>
<dbReference type="SUPFAM" id="SSF50978">
    <property type="entry name" value="WD40 repeat-like"/>
    <property type="match status" value="1"/>
</dbReference>
<feature type="non-terminal residue" evidence="4">
    <location>
        <position position="124"/>
    </location>
</feature>
<dbReference type="STRING" id="554065.E1ZMC7"/>
<dbReference type="InParanoid" id="E1ZMC7"/>
<name>E1ZMC7_CHLVA</name>
<evidence type="ECO:0000256" key="1">
    <source>
        <dbReference type="ARBA" id="ARBA00022574"/>
    </source>
</evidence>
<accession>E1ZMC7</accession>
<reference evidence="4 5" key="1">
    <citation type="journal article" date="2010" name="Plant Cell">
        <title>The Chlorella variabilis NC64A genome reveals adaptation to photosymbiosis, coevolution with viruses, and cryptic sex.</title>
        <authorList>
            <person name="Blanc G."/>
            <person name="Duncan G."/>
            <person name="Agarkova I."/>
            <person name="Borodovsky M."/>
            <person name="Gurnon J."/>
            <person name="Kuo A."/>
            <person name="Lindquist E."/>
            <person name="Lucas S."/>
            <person name="Pangilinan J."/>
            <person name="Polle J."/>
            <person name="Salamov A."/>
            <person name="Terry A."/>
            <person name="Yamada T."/>
            <person name="Dunigan D.D."/>
            <person name="Grigoriev I.V."/>
            <person name="Claverie J.M."/>
            <person name="Van Etten J.L."/>
        </authorList>
    </citation>
    <scope>NUCLEOTIDE SEQUENCE [LARGE SCALE GENOMIC DNA]</scope>
    <source>
        <strain evidence="4 5">NC64A</strain>
    </source>
</reference>
<dbReference type="GeneID" id="17352380"/>
<protein>
    <submittedName>
        <fullName evidence="4">Uncharacterized protein</fullName>
    </submittedName>
</protein>
<evidence type="ECO:0000256" key="2">
    <source>
        <dbReference type="ARBA" id="ARBA00022737"/>
    </source>
</evidence>
<dbReference type="PROSITE" id="PS50082">
    <property type="entry name" value="WD_REPEATS_2"/>
    <property type="match status" value="2"/>
</dbReference>
<dbReference type="PANTHER" id="PTHR19878:SF8">
    <property type="entry name" value="AUTOPHAGY-RELATED 16, ISOFORM F"/>
    <property type="match status" value="1"/>
</dbReference>
<dbReference type="SMART" id="SM00320">
    <property type="entry name" value="WD40"/>
    <property type="match status" value="3"/>
</dbReference>
<dbReference type="Pfam" id="PF00400">
    <property type="entry name" value="WD40"/>
    <property type="match status" value="3"/>
</dbReference>
<dbReference type="AlphaFoldDB" id="E1ZMC7"/>
<dbReference type="OrthoDB" id="506888at2759"/>
<dbReference type="Proteomes" id="UP000008141">
    <property type="component" value="Unassembled WGS sequence"/>
</dbReference>
<dbReference type="PROSITE" id="PS00678">
    <property type="entry name" value="WD_REPEATS_1"/>
    <property type="match status" value="1"/>
</dbReference>
<keyword evidence="2" id="KW-0677">Repeat</keyword>
<dbReference type="RefSeq" id="XP_005845189.1">
    <property type="nucleotide sequence ID" value="XM_005845127.1"/>
</dbReference>
<dbReference type="GO" id="GO:0000045">
    <property type="term" value="P:autophagosome assembly"/>
    <property type="evidence" value="ECO:0007669"/>
    <property type="project" value="InterPro"/>
</dbReference>
<dbReference type="InterPro" id="IPR036322">
    <property type="entry name" value="WD40_repeat_dom_sf"/>
</dbReference>
<dbReference type="KEGG" id="cvr:CHLNCDRAFT_26186"/>
<dbReference type="Gene3D" id="2.130.10.10">
    <property type="entry name" value="YVTN repeat-like/Quinoprotein amine dehydrogenase"/>
    <property type="match status" value="1"/>
</dbReference>
<dbReference type="InterPro" id="IPR045160">
    <property type="entry name" value="ATG16"/>
</dbReference>
<dbReference type="InterPro" id="IPR001680">
    <property type="entry name" value="WD40_rpt"/>
</dbReference>
<evidence type="ECO:0000313" key="5">
    <source>
        <dbReference type="Proteomes" id="UP000008141"/>
    </source>
</evidence>
<gene>
    <name evidence="4" type="ORF">CHLNCDRAFT_26186</name>
</gene>
<feature type="repeat" description="WD" evidence="3">
    <location>
        <begin position="10"/>
        <end position="42"/>
    </location>
</feature>
<dbReference type="PROSITE" id="PS50294">
    <property type="entry name" value="WD_REPEATS_REGION"/>
    <property type="match status" value="2"/>
</dbReference>
<evidence type="ECO:0000313" key="4">
    <source>
        <dbReference type="EMBL" id="EFN53087.1"/>
    </source>
</evidence>
<dbReference type="PANTHER" id="PTHR19878">
    <property type="entry name" value="AUTOPHAGY PROTEIN 16-LIKE"/>
    <property type="match status" value="1"/>
</dbReference>
<dbReference type="InterPro" id="IPR015943">
    <property type="entry name" value="WD40/YVTN_repeat-like_dom_sf"/>
</dbReference>
<sequence length="124" mass="12832">MLARNPPCSVPAHDGGCYGLAFSRTGVLLASGGADKTVKLWEPCSATNTATLRGVFEGVNAVAFTSDSKLVLAAENNKAVRVWDVTTGRLRMSLTGHNGKVTGLSCSPADAHVVATCAADRTIK</sequence>
<keyword evidence="5" id="KW-1185">Reference proteome</keyword>